<dbReference type="InterPro" id="IPR025067">
    <property type="entry name" value="DUF4079"/>
</dbReference>
<dbReference type="Pfam" id="PF13301">
    <property type="entry name" value="DUF4079"/>
    <property type="match status" value="1"/>
</dbReference>
<feature type="transmembrane region" description="Helical" evidence="1">
    <location>
        <begin position="6"/>
        <end position="27"/>
    </location>
</feature>
<feature type="transmembrane region" description="Helical" evidence="1">
    <location>
        <begin position="121"/>
        <end position="142"/>
    </location>
</feature>
<comment type="caution">
    <text evidence="2">The sequence shown here is derived from an EMBL/GenBank/DDBJ whole genome shotgun (WGS) entry which is preliminary data.</text>
</comment>
<protein>
    <submittedName>
        <fullName evidence="2">DUF4079 family protein</fullName>
    </submittedName>
</protein>
<reference evidence="2" key="1">
    <citation type="submission" date="2019-12" db="EMBL/GenBank/DDBJ databases">
        <title>High-Quality draft genome sequences of three cyanobacteria isolated from the limestone walls of the Old Cathedral of Coimbra.</title>
        <authorList>
            <person name="Tiago I."/>
            <person name="Soares F."/>
            <person name="Portugal A."/>
        </authorList>
    </citation>
    <scope>NUCLEOTIDE SEQUENCE</scope>
    <source>
        <strain evidence="2">A</strain>
    </source>
</reference>
<keyword evidence="1" id="KW-0472">Membrane</keyword>
<feature type="transmembrane region" description="Helical" evidence="1">
    <location>
        <begin position="96"/>
        <end position="114"/>
    </location>
</feature>
<keyword evidence="1" id="KW-1133">Transmembrane helix</keyword>
<dbReference type="AlphaFoldDB" id="A0A8J7Z198"/>
<organism evidence="2 3">
    <name type="scientific">Myxacorys almedinensis A</name>
    <dbReference type="NCBI Taxonomy" id="2690445"/>
    <lineage>
        <taxon>Bacteria</taxon>
        <taxon>Bacillati</taxon>
        <taxon>Cyanobacteriota</taxon>
        <taxon>Cyanophyceae</taxon>
        <taxon>Leptolyngbyales</taxon>
        <taxon>Leptolyngbyaceae</taxon>
        <taxon>Myxacorys</taxon>
        <taxon>Myxacorys almedinensis</taxon>
    </lineage>
</organism>
<feature type="transmembrane region" description="Helical" evidence="1">
    <location>
        <begin position="62"/>
        <end position="84"/>
    </location>
</feature>
<evidence type="ECO:0000256" key="1">
    <source>
        <dbReference type="SAM" id="Phobius"/>
    </source>
</evidence>
<evidence type="ECO:0000313" key="2">
    <source>
        <dbReference type="EMBL" id="NDJ15926.1"/>
    </source>
</evidence>
<feature type="transmembrane region" description="Helical" evidence="1">
    <location>
        <begin position="187"/>
        <end position="209"/>
    </location>
</feature>
<dbReference type="Proteomes" id="UP000646053">
    <property type="component" value="Unassembled WGS sequence"/>
</dbReference>
<keyword evidence="3" id="KW-1185">Reference proteome</keyword>
<gene>
    <name evidence="2" type="ORF">GS601_01255</name>
</gene>
<name>A0A8J7Z198_9CYAN</name>
<sequence length="242" mass="27279">MMSKDLLLLLHPVFAVVVVFPLLGIVVHRAFQVRQRRLQTADTGKSKISPVVGHEHVELGRWLTGAVVGAVLLALGFDLTSHWVETQAWNQTPFQVSFVVAMFIAAIASFALLYRAKKRLWRAVFATLSGMALVILGCQDGIYRKTAQWYISHYYYGMAAALLLIFSLSVLKDIYSDRTNRWRTIHIVLNTFALLLFIGQGFTGTLSLLEVPLSWQEPYVQKLYQLQCDKNPCVVQPSAPVR</sequence>
<feature type="transmembrane region" description="Helical" evidence="1">
    <location>
        <begin position="154"/>
        <end position="175"/>
    </location>
</feature>
<accession>A0A8J7Z198</accession>
<evidence type="ECO:0000313" key="3">
    <source>
        <dbReference type="Proteomes" id="UP000646053"/>
    </source>
</evidence>
<proteinExistence type="predicted"/>
<dbReference type="Gene3D" id="1.10.1760.20">
    <property type="match status" value="1"/>
</dbReference>
<keyword evidence="1" id="KW-0812">Transmembrane</keyword>
<dbReference type="EMBL" id="WVIE01000001">
    <property type="protein sequence ID" value="NDJ15926.1"/>
    <property type="molecule type" value="Genomic_DNA"/>
</dbReference>